<name>A0A9N9HT82_9GLOM</name>
<dbReference type="InterPro" id="IPR001015">
    <property type="entry name" value="Ferrochelatase"/>
</dbReference>
<dbReference type="GO" id="GO:0006783">
    <property type="term" value="P:heme biosynthetic process"/>
    <property type="evidence" value="ECO:0007669"/>
    <property type="project" value="InterPro"/>
</dbReference>
<dbReference type="GO" id="GO:0004325">
    <property type="term" value="F:ferrochelatase activity"/>
    <property type="evidence" value="ECO:0007669"/>
    <property type="project" value="InterPro"/>
</dbReference>
<dbReference type="Proteomes" id="UP000789831">
    <property type="component" value="Unassembled WGS sequence"/>
</dbReference>
<reference evidence="2" key="1">
    <citation type="submission" date="2021-06" db="EMBL/GenBank/DDBJ databases">
        <authorList>
            <person name="Kallberg Y."/>
            <person name="Tangrot J."/>
            <person name="Rosling A."/>
        </authorList>
    </citation>
    <scope>NUCLEOTIDE SEQUENCE</scope>
    <source>
        <strain evidence="2">MT106</strain>
    </source>
</reference>
<dbReference type="AlphaFoldDB" id="A0A9N9HT82"/>
<proteinExistence type="inferred from homology"/>
<keyword evidence="3" id="KW-1185">Reference proteome</keyword>
<dbReference type="OrthoDB" id="1323at2759"/>
<dbReference type="SUPFAM" id="SSF53800">
    <property type="entry name" value="Chelatase"/>
    <property type="match status" value="1"/>
</dbReference>
<evidence type="ECO:0000313" key="2">
    <source>
        <dbReference type="EMBL" id="CAG8704571.1"/>
    </source>
</evidence>
<feature type="non-terminal residue" evidence="2">
    <location>
        <position position="98"/>
    </location>
</feature>
<gene>
    <name evidence="2" type="ORF">AGERDE_LOCUS13674</name>
</gene>
<dbReference type="Pfam" id="PF00762">
    <property type="entry name" value="Ferrochelatase"/>
    <property type="match status" value="1"/>
</dbReference>
<evidence type="ECO:0000313" key="3">
    <source>
        <dbReference type="Proteomes" id="UP000789831"/>
    </source>
</evidence>
<dbReference type="Gene3D" id="3.40.50.1400">
    <property type="match status" value="2"/>
</dbReference>
<protein>
    <submittedName>
        <fullName evidence="2">10880_t:CDS:1</fullName>
    </submittedName>
</protein>
<comment type="caution">
    <text evidence="2">The sequence shown here is derived from an EMBL/GenBank/DDBJ whole genome shotgun (WGS) entry which is preliminary data.</text>
</comment>
<dbReference type="EMBL" id="CAJVPL010019254">
    <property type="protein sequence ID" value="CAG8704571.1"/>
    <property type="molecule type" value="Genomic_DNA"/>
</dbReference>
<dbReference type="PANTHER" id="PTHR11108">
    <property type="entry name" value="FERROCHELATASE"/>
    <property type="match status" value="1"/>
</dbReference>
<comment type="similarity">
    <text evidence="1">Belongs to the ferrochelatase family.</text>
</comment>
<organism evidence="2 3">
    <name type="scientific">Ambispora gerdemannii</name>
    <dbReference type="NCBI Taxonomy" id="144530"/>
    <lineage>
        <taxon>Eukaryota</taxon>
        <taxon>Fungi</taxon>
        <taxon>Fungi incertae sedis</taxon>
        <taxon>Mucoromycota</taxon>
        <taxon>Glomeromycotina</taxon>
        <taxon>Glomeromycetes</taxon>
        <taxon>Archaeosporales</taxon>
        <taxon>Ambisporaceae</taxon>
        <taxon>Ambispora</taxon>
    </lineage>
</organism>
<sequence length="98" mass="10780">PRRRFSSSVNNAKRRAACLGRGGTSRVRLKMLGEKGVGHIQVMCPGFAADCLETLEEIAEQNREVFLGAGGKKYEYIPALNATPEHIEMMANLVAAYR</sequence>
<dbReference type="PANTHER" id="PTHR11108:SF1">
    <property type="entry name" value="FERROCHELATASE, MITOCHONDRIAL"/>
    <property type="match status" value="1"/>
</dbReference>
<accession>A0A9N9HT82</accession>
<evidence type="ECO:0000256" key="1">
    <source>
        <dbReference type="RuleBase" id="RU004185"/>
    </source>
</evidence>